<reference evidence="1" key="2">
    <citation type="journal article" date="2021" name="Mar. Drugs">
        <title>Genome Reduction and Secondary Metabolism of the Marine Sponge-Associated Cyanobacterium Leptothoe.</title>
        <authorList>
            <person name="Konstantinou D."/>
            <person name="Popin R.V."/>
            <person name="Fewer D.P."/>
            <person name="Sivonen K."/>
            <person name="Gkelis S."/>
        </authorList>
    </citation>
    <scope>NUCLEOTIDE SEQUENCE</scope>
    <source>
        <strain evidence="1">TAU-MAC 1115</strain>
    </source>
</reference>
<dbReference type="AlphaFoldDB" id="A0A947DHF9"/>
<dbReference type="Proteomes" id="UP000717364">
    <property type="component" value="Unassembled WGS sequence"/>
</dbReference>
<comment type="caution">
    <text evidence="1">The sequence shown here is derived from an EMBL/GenBank/DDBJ whole genome shotgun (WGS) entry which is preliminary data.</text>
</comment>
<sequence length="256" mass="27728">MTDLLRAPNALGKDDVSQLHVVSSLGRLDSSDLRTSWQRRAKENGPLAIGGSACLLQNGSFEAGLANWVTLEGTEQISMTDSYIGMASLVLSTVDSGTSQTVRVAPGQIYQLMGYGRSTSQEYSSFGMTFFDAKGSFLARSDVGRIDSSEWHDYCAVAIAPTHAAYAQIWTYQSVDHSLTYIDGLSLRHITPQDLPIRPFNRFTLVHKPLDPADGTFAFGPANVANDEQCPTRGLGEGSVEGLPMGSRMPNILGRF</sequence>
<protein>
    <submittedName>
        <fullName evidence="1">Uncharacterized protein</fullName>
    </submittedName>
</protein>
<evidence type="ECO:0000313" key="2">
    <source>
        <dbReference type="Proteomes" id="UP000717364"/>
    </source>
</evidence>
<organism evidence="1 2">
    <name type="scientific">Leptothoe spongobia TAU-MAC 1115</name>
    <dbReference type="NCBI Taxonomy" id="1967444"/>
    <lineage>
        <taxon>Bacteria</taxon>
        <taxon>Bacillati</taxon>
        <taxon>Cyanobacteriota</taxon>
        <taxon>Cyanophyceae</taxon>
        <taxon>Nodosilineales</taxon>
        <taxon>Cymatolegaceae</taxon>
        <taxon>Leptothoe</taxon>
        <taxon>Leptothoe spongobia</taxon>
    </lineage>
</organism>
<dbReference type="Gene3D" id="2.60.120.260">
    <property type="entry name" value="Galactose-binding domain-like"/>
    <property type="match status" value="1"/>
</dbReference>
<accession>A0A947DHF9</accession>
<keyword evidence="2" id="KW-1185">Reference proteome</keyword>
<proteinExistence type="predicted"/>
<evidence type="ECO:0000313" key="1">
    <source>
        <dbReference type="EMBL" id="MBT9316845.1"/>
    </source>
</evidence>
<dbReference type="EMBL" id="JADOES010000034">
    <property type="protein sequence ID" value="MBT9316845.1"/>
    <property type="molecule type" value="Genomic_DNA"/>
</dbReference>
<name>A0A947DHF9_9CYAN</name>
<reference evidence="1" key="1">
    <citation type="submission" date="2020-11" db="EMBL/GenBank/DDBJ databases">
        <authorList>
            <person name="Konstantinou D."/>
            <person name="Gkelis S."/>
            <person name="Popin R."/>
            <person name="Fewer D."/>
            <person name="Sivonen K."/>
        </authorList>
    </citation>
    <scope>NUCLEOTIDE SEQUENCE</scope>
    <source>
        <strain evidence="1">TAU-MAC 1115</strain>
    </source>
</reference>
<gene>
    <name evidence="1" type="ORF">IXB50_15560</name>
</gene>
<dbReference type="RefSeq" id="WP_215609913.1">
    <property type="nucleotide sequence ID" value="NZ_JADOES010000034.1"/>
</dbReference>